<dbReference type="FunFam" id="3.90.1580.10:FF:000006">
    <property type="entry name" value="Generic methyltransferase, putative"/>
    <property type="match status" value="1"/>
</dbReference>
<dbReference type="Pfam" id="PF13489">
    <property type="entry name" value="Methyltransf_23"/>
    <property type="match status" value="1"/>
</dbReference>
<keyword evidence="8" id="KW-1185">Reference proteome</keyword>
<dbReference type="GO" id="GO:0120147">
    <property type="term" value="F:formylglycine-generating oxidase activity"/>
    <property type="evidence" value="ECO:0007669"/>
    <property type="project" value="TreeGrafter"/>
</dbReference>
<dbReference type="PANTHER" id="PTHR23150">
    <property type="entry name" value="SULFATASE MODIFYING FACTOR 1, 2"/>
    <property type="match status" value="1"/>
</dbReference>
<dbReference type="AlphaFoldDB" id="A0A1G6HNN9"/>
<dbReference type="InterPro" id="IPR029063">
    <property type="entry name" value="SAM-dependent_MTases_sf"/>
</dbReference>
<gene>
    <name evidence="7" type="ORF">SAMN05421732_102124</name>
</gene>
<accession>A0A1G6HNN9</accession>
<dbReference type="InterPro" id="IPR051043">
    <property type="entry name" value="Sulfatase_Mod_Factor_Kinase"/>
</dbReference>
<dbReference type="Gene3D" id="3.90.1580.10">
    <property type="entry name" value="paralog of FGE (formylglycine-generating enzyme)"/>
    <property type="match status" value="1"/>
</dbReference>
<dbReference type="Proteomes" id="UP000243468">
    <property type="component" value="Unassembled WGS sequence"/>
</dbReference>
<feature type="compositionally biased region" description="Polar residues" evidence="4">
    <location>
        <begin position="1"/>
        <end position="21"/>
    </location>
</feature>
<name>A0A1G6HNN9_9GAMM</name>
<dbReference type="CDD" id="cd02440">
    <property type="entry name" value="AdoMet_MTases"/>
    <property type="match status" value="1"/>
</dbReference>
<dbReference type="STRING" id="1226327.SAMN05421732_102124"/>
<dbReference type="Gene3D" id="3.40.50.150">
    <property type="entry name" value="Vaccinia Virus protein VP39"/>
    <property type="match status" value="1"/>
</dbReference>
<dbReference type="InterPro" id="IPR005532">
    <property type="entry name" value="SUMF_dom"/>
</dbReference>
<dbReference type="InterPro" id="IPR024775">
    <property type="entry name" value="DinB-like"/>
</dbReference>
<dbReference type="SUPFAM" id="SSF53335">
    <property type="entry name" value="S-adenosyl-L-methionine-dependent methyltransferases"/>
    <property type="match status" value="1"/>
</dbReference>
<organism evidence="7 8">
    <name type="scientific">Acinetobacter kookii</name>
    <dbReference type="NCBI Taxonomy" id="1226327"/>
    <lineage>
        <taxon>Bacteria</taxon>
        <taxon>Pseudomonadati</taxon>
        <taxon>Pseudomonadota</taxon>
        <taxon>Gammaproteobacteria</taxon>
        <taxon>Moraxellales</taxon>
        <taxon>Moraxellaceae</taxon>
        <taxon>Acinetobacter</taxon>
    </lineage>
</organism>
<dbReference type="InterPro" id="IPR016187">
    <property type="entry name" value="CTDL_fold"/>
</dbReference>
<dbReference type="EMBL" id="FMYO01000002">
    <property type="protein sequence ID" value="SDB95879.1"/>
    <property type="molecule type" value="Genomic_DNA"/>
</dbReference>
<feature type="domain" description="DinB-like" evidence="6">
    <location>
        <begin position="69"/>
        <end position="199"/>
    </location>
</feature>
<dbReference type="Pfam" id="PF12867">
    <property type="entry name" value="DinB_2"/>
    <property type="match status" value="1"/>
</dbReference>
<dbReference type="NCBIfam" id="TIGR04344">
    <property type="entry name" value="ovoA_Nterm"/>
    <property type="match status" value="1"/>
</dbReference>
<evidence type="ECO:0000313" key="7">
    <source>
        <dbReference type="EMBL" id="SDB95879.1"/>
    </source>
</evidence>
<evidence type="ECO:0000313" key="8">
    <source>
        <dbReference type="Proteomes" id="UP000243468"/>
    </source>
</evidence>
<dbReference type="RefSeq" id="WP_092819080.1">
    <property type="nucleotide sequence ID" value="NZ_BAABKJ010000001.1"/>
</dbReference>
<evidence type="ECO:0000256" key="3">
    <source>
        <dbReference type="ARBA" id="ARBA00037882"/>
    </source>
</evidence>
<dbReference type="OrthoDB" id="9768004at2"/>
<dbReference type="NCBIfam" id="TIGR04345">
    <property type="entry name" value="ovoA_Cterm"/>
    <property type="match status" value="1"/>
</dbReference>
<sequence length="738" mass="85582">MLRDSSPTLSITNSPETTQAKTHPVKADVDAPNLWQSAKISLLPTPDLNFADEATARHSLRDYFLNTFDSYERLFDCLKNDAAYYLKPISLRHPLIFYFGHTATFFINKLLLSKLIHARLNPELESIFAVGVDEMSWDDLNEQHYDWPSVEEVRAYRGQVRTLVLNLIEHVPLTLPLNWNHPWWSILMGIEHERIHLETSSVLIRQQQLDYVYNHPQWRAEVITDIAPENTLIAVPAGQVNLNKTFDSNFYGWDNEYGRHQADVAAFEASQYLVSNQEFFSFVEDGGYATDRYWTVEGQAWLKFSQAQHPSFWRKTPSGWSLRLMLEEISMPWDWPVEVNYLEAKAFCNWKAEKTGQSIRLPTEDEWYRLYDVAGLDADLPSPEQANIELKYRTSPCPVNHFQQGDFFDIQGNVWQWTETPIYPFDGFQVHPIYDDFSTPTFDGQHNLIKGGSWISAGNEALHSARYAFRRHFFQHAGFRYVAASQELQQFQSQYETDQMISQYLEFQYGADYFNVPNFAQSLMDLARPYFKDIATEKALDIGCATGRASFELAAYFNQVTGLDFSARFIQLAVQLAQGETIRYTLPIEGELVEYKACNLKELGLDQLAHKVDFFQADACNLKPHFNDYNFILAANLIDRLHHPKDFLTHIHQRLTLGGILMLASPYTWLEEHTARHEWLGGFKKDGENFTTLDGMTELLKAHFEMLDEPQDVAFVIRETARKYQHTLSQVTLWKRVR</sequence>
<evidence type="ECO:0000259" key="6">
    <source>
        <dbReference type="Pfam" id="PF12867"/>
    </source>
</evidence>
<feature type="region of interest" description="Disordered" evidence="4">
    <location>
        <begin position="1"/>
        <end position="23"/>
    </location>
</feature>
<dbReference type="InterPro" id="IPR027625">
    <property type="entry name" value="OvoA_Cterm"/>
</dbReference>
<feature type="domain" description="Sulfatase-modifying factor enzyme-like" evidence="5">
    <location>
        <begin position="230"/>
        <end position="482"/>
    </location>
</feature>
<evidence type="ECO:0000259" key="5">
    <source>
        <dbReference type="Pfam" id="PF03781"/>
    </source>
</evidence>
<evidence type="ECO:0000256" key="4">
    <source>
        <dbReference type="SAM" id="MobiDB-lite"/>
    </source>
</evidence>
<dbReference type="PANTHER" id="PTHR23150:SF26">
    <property type="entry name" value="GENERIC METHYLTRANSFERASE"/>
    <property type="match status" value="1"/>
</dbReference>
<evidence type="ECO:0000256" key="1">
    <source>
        <dbReference type="ARBA" id="ARBA00023002"/>
    </source>
</evidence>
<keyword evidence="1" id="KW-0560">Oxidoreductase</keyword>
<dbReference type="Pfam" id="PF03781">
    <property type="entry name" value="FGE-sulfatase"/>
    <property type="match status" value="1"/>
</dbReference>
<reference evidence="8" key="1">
    <citation type="submission" date="2016-09" db="EMBL/GenBank/DDBJ databases">
        <authorList>
            <person name="Varghese N."/>
            <person name="Submissions S."/>
        </authorList>
    </citation>
    <scope>NUCLEOTIDE SEQUENCE [LARGE SCALE GENOMIC DNA]</scope>
    <source>
        <strain evidence="8">ANC 4667</strain>
    </source>
</reference>
<comment type="pathway">
    <text evidence="3">Amino-acid biosynthesis; ergothioneine biosynthesis.</text>
</comment>
<keyword evidence="2" id="KW-0408">Iron</keyword>
<protein>
    <submittedName>
        <fullName evidence="7">5-histidylcysteine sulfoxide synthase/putative 4-mercaptohistidine N1-methyltranferase</fullName>
    </submittedName>
</protein>
<dbReference type="InterPro" id="IPR027577">
    <property type="entry name" value="OvoA_Nterm"/>
</dbReference>
<dbReference type="InterPro" id="IPR042095">
    <property type="entry name" value="SUMF_sf"/>
</dbReference>
<dbReference type="SUPFAM" id="SSF56436">
    <property type="entry name" value="C-type lectin-like"/>
    <property type="match status" value="1"/>
</dbReference>
<evidence type="ECO:0000256" key="2">
    <source>
        <dbReference type="ARBA" id="ARBA00023004"/>
    </source>
</evidence>
<proteinExistence type="predicted"/>